<proteinExistence type="predicted"/>
<dbReference type="Gene3D" id="2.60.120.10">
    <property type="entry name" value="Jelly Rolls"/>
    <property type="match status" value="1"/>
</dbReference>
<comment type="caution">
    <text evidence="2">The sequence shown here is derived from an EMBL/GenBank/DDBJ whole genome shotgun (WGS) entry which is preliminary data.</text>
</comment>
<dbReference type="SUPFAM" id="SSF51182">
    <property type="entry name" value="RmlC-like cupins"/>
    <property type="match status" value="1"/>
</dbReference>
<sequence>MMKAERRLQPVKDASHLYEVERRDRHAERPGFRISELQLSPTQTVPWHFHTNISDTFYVLEGEMRLFLQQPKEEVRLGVGQSYVAVAGRPHLVTNAGKSSLTFLILQGVGEYDYVPLV</sequence>
<dbReference type="EMBL" id="BKAJ01000032">
    <property type="protein sequence ID" value="GEP54762.1"/>
    <property type="molecule type" value="Genomic_DNA"/>
</dbReference>
<keyword evidence="3" id="KW-1185">Reference proteome</keyword>
<evidence type="ECO:0000313" key="2">
    <source>
        <dbReference type="EMBL" id="GEP54762.1"/>
    </source>
</evidence>
<reference evidence="2 3" key="1">
    <citation type="submission" date="2019-07" db="EMBL/GenBank/DDBJ databases">
        <title>Whole genome shotgun sequence of Reyranella soli NBRC 108950.</title>
        <authorList>
            <person name="Hosoyama A."/>
            <person name="Uohara A."/>
            <person name="Ohji S."/>
            <person name="Ichikawa N."/>
        </authorList>
    </citation>
    <scope>NUCLEOTIDE SEQUENCE [LARGE SCALE GENOMIC DNA]</scope>
    <source>
        <strain evidence="2 3">NBRC 108950</strain>
    </source>
</reference>
<dbReference type="AlphaFoldDB" id="A0A512N707"/>
<gene>
    <name evidence="2" type="ORF">RSO01_19280</name>
</gene>
<dbReference type="Pfam" id="PF07883">
    <property type="entry name" value="Cupin_2"/>
    <property type="match status" value="1"/>
</dbReference>
<dbReference type="InterPro" id="IPR014710">
    <property type="entry name" value="RmlC-like_jellyroll"/>
</dbReference>
<protein>
    <recommendedName>
        <fullName evidence="1">Cupin type-2 domain-containing protein</fullName>
    </recommendedName>
</protein>
<accession>A0A512N707</accession>
<feature type="domain" description="Cupin type-2" evidence="1">
    <location>
        <begin position="38"/>
        <end position="104"/>
    </location>
</feature>
<dbReference type="InterPro" id="IPR013096">
    <property type="entry name" value="Cupin_2"/>
</dbReference>
<organism evidence="2 3">
    <name type="scientific">Reyranella soli</name>
    <dbReference type="NCBI Taxonomy" id="1230389"/>
    <lineage>
        <taxon>Bacteria</taxon>
        <taxon>Pseudomonadati</taxon>
        <taxon>Pseudomonadota</taxon>
        <taxon>Alphaproteobacteria</taxon>
        <taxon>Hyphomicrobiales</taxon>
        <taxon>Reyranellaceae</taxon>
        <taxon>Reyranella</taxon>
    </lineage>
</organism>
<dbReference type="Proteomes" id="UP000321058">
    <property type="component" value="Unassembled WGS sequence"/>
</dbReference>
<name>A0A512N707_9HYPH</name>
<dbReference type="InterPro" id="IPR011051">
    <property type="entry name" value="RmlC_Cupin_sf"/>
</dbReference>
<evidence type="ECO:0000313" key="3">
    <source>
        <dbReference type="Proteomes" id="UP000321058"/>
    </source>
</evidence>
<dbReference type="RefSeq" id="WP_170302963.1">
    <property type="nucleotide sequence ID" value="NZ_BKAJ01000032.1"/>
</dbReference>
<evidence type="ECO:0000259" key="1">
    <source>
        <dbReference type="Pfam" id="PF07883"/>
    </source>
</evidence>